<reference evidence="1" key="1">
    <citation type="submission" date="2018-02" db="EMBL/GenBank/DDBJ databases">
        <title>Rhizophora mucronata_Transcriptome.</title>
        <authorList>
            <person name="Meera S.P."/>
            <person name="Sreeshan A."/>
            <person name="Augustine A."/>
        </authorList>
    </citation>
    <scope>NUCLEOTIDE SEQUENCE</scope>
    <source>
        <tissue evidence="1">Leaf</tissue>
    </source>
</reference>
<sequence>MHWLVYFHEFSFLFFTERENYLKSVFLFSQSCFYIFQCCDEMKCTQTMTKVIFDMTKCIFFLLLTSSSKGFIPQILRSNMIHKIVEHIFQLN</sequence>
<accession>A0A2P2N987</accession>
<name>A0A2P2N987_RHIMU</name>
<dbReference type="EMBL" id="GGEC01058557">
    <property type="protein sequence ID" value="MBX39041.1"/>
    <property type="molecule type" value="Transcribed_RNA"/>
</dbReference>
<dbReference type="AlphaFoldDB" id="A0A2P2N987"/>
<proteinExistence type="predicted"/>
<evidence type="ECO:0000313" key="1">
    <source>
        <dbReference type="EMBL" id="MBX39041.1"/>
    </source>
</evidence>
<organism evidence="1">
    <name type="scientific">Rhizophora mucronata</name>
    <name type="common">Asiatic mangrove</name>
    <dbReference type="NCBI Taxonomy" id="61149"/>
    <lineage>
        <taxon>Eukaryota</taxon>
        <taxon>Viridiplantae</taxon>
        <taxon>Streptophyta</taxon>
        <taxon>Embryophyta</taxon>
        <taxon>Tracheophyta</taxon>
        <taxon>Spermatophyta</taxon>
        <taxon>Magnoliopsida</taxon>
        <taxon>eudicotyledons</taxon>
        <taxon>Gunneridae</taxon>
        <taxon>Pentapetalae</taxon>
        <taxon>rosids</taxon>
        <taxon>fabids</taxon>
        <taxon>Malpighiales</taxon>
        <taxon>Rhizophoraceae</taxon>
        <taxon>Rhizophora</taxon>
    </lineage>
</organism>
<protein>
    <submittedName>
        <fullName evidence="1">Uncharacterized protein</fullName>
    </submittedName>
</protein>